<dbReference type="SUPFAM" id="SSF56112">
    <property type="entry name" value="Protein kinase-like (PK-like)"/>
    <property type="match status" value="1"/>
</dbReference>
<dbReference type="OrthoDB" id="8300194at2759"/>
<reference evidence="3 4" key="1">
    <citation type="submission" date="2018-05" db="EMBL/GenBank/DDBJ databases">
        <title>Whole genome sequencing for identification of molecular markers to develop diagnostic detection tools for the regulated plant pathogen Lachnellula willkommii.</title>
        <authorList>
            <person name="Giroux E."/>
            <person name="Bilodeau G."/>
        </authorList>
    </citation>
    <scope>NUCLEOTIDE SEQUENCE [LARGE SCALE GENOMIC DNA]</scope>
    <source>
        <strain evidence="3 4">CBS 625.97</strain>
    </source>
</reference>
<evidence type="ECO:0000256" key="1">
    <source>
        <dbReference type="SAM" id="MobiDB-lite"/>
    </source>
</evidence>
<dbReference type="PANTHER" id="PTHR21310:SF55">
    <property type="entry name" value="AMINOGLYCOSIDE PHOSPHOTRANSFERASE DOMAIN-CONTAINING PROTEIN"/>
    <property type="match status" value="1"/>
</dbReference>
<dbReference type="Gene3D" id="3.90.1200.10">
    <property type="match status" value="1"/>
</dbReference>
<dbReference type="Proteomes" id="UP000481288">
    <property type="component" value="Unassembled WGS sequence"/>
</dbReference>
<proteinExistence type="predicted"/>
<organism evidence="3 4">
    <name type="scientific">Lachnellula cervina</name>
    <dbReference type="NCBI Taxonomy" id="1316786"/>
    <lineage>
        <taxon>Eukaryota</taxon>
        <taxon>Fungi</taxon>
        <taxon>Dikarya</taxon>
        <taxon>Ascomycota</taxon>
        <taxon>Pezizomycotina</taxon>
        <taxon>Leotiomycetes</taxon>
        <taxon>Helotiales</taxon>
        <taxon>Lachnaceae</taxon>
        <taxon>Lachnellula</taxon>
    </lineage>
</organism>
<dbReference type="CDD" id="cd05120">
    <property type="entry name" value="APH_ChoK_like"/>
    <property type="match status" value="1"/>
</dbReference>
<evidence type="ECO:0000313" key="3">
    <source>
        <dbReference type="EMBL" id="TVY58111.1"/>
    </source>
</evidence>
<evidence type="ECO:0000259" key="2">
    <source>
        <dbReference type="Pfam" id="PF01636"/>
    </source>
</evidence>
<dbReference type="AlphaFoldDB" id="A0A7D8UU40"/>
<gene>
    <name evidence="3" type="ORF">LCER1_G001629</name>
</gene>
<dbReference type="Pfam" id="PF01636">
    <property type="entry name" value="APH"/>
    <property type="match status" value="1"/>
</dbReference>
<evidence type="ECO:0000313" key="4">
    <source>
        <dbReference type="Proteomes" id="UP000481288"/>
    </source>
</evidence>
<comment type="caution">
    <text evidence="3">The sequence shown here is derived from an EMBL/GenBank/DDBJ whole genome shotgun (WGS) entry which is preliminary data.</text>
</comment>
<sequence length="368" mass="42044">MNLSKLMPWRKGTPSQASPSEMPKAKKIPIWVAAMANANRRPCDLDYPVPVYAIATIDLPIPSPLYRAKSLRTSHLRALAYASTYIAGIFHYKPTPMVSRRTIIIKAPFPMVMKYGTQIKLYEASALRFVAEKTSIPVPKVYCAFAHRGMNFILMEFVRGRRLIDVWDNTPLIKREKLLAQLKEQFEELRNIPHPCPGAICSAVIGPLFDRRIDLYGQRFGPFECERDFNSFLRCGVTATSELEIVSWGYEGEGVREQLATMIAIQNKENRKICFTHGDAHSGNFLVKGGKIAAWIDFEMAGFYPEHWEYTTAMTTGNAAGNSFGEWKTEVKNVLREYPEELLGEIIRQELIDWKIREELPPVFRYPE</sequence>
<protein>
    <recommendedName>
        <fullName evidence="2">Aminoglycoside phosphotransferase domain-containing protein</fullName>
    </recommendedName>
</protein>
<name>A0A7D8UU40_9HELO</name>
<dbReference type="InterPro" id="IPR051678">
    <property type="entry name" value="AGP_Transferase"/>
</dbReference>
<dbReference type="PANTHER" id="PTHR21310">
    <property type="entry name" value="AMINOGLYCOSIDE PHOSPHOTRANSFERASE-RELATED-RELATED"/>
    <property type="match status" value="1"/>
</dbReference>
<dbReference type="EMBL" id="QGMG01000057">
    <property type="protein sequence ID" value="TVY58111.1"/>
    <property type="molecule type" value="Genomic_DNA"/>
</dbReference>
<feature type="region of interest" description="Disordered" evidence="1">
    <location>
        <begin position="1"/>
        <end position="22"/>
    </location>
</feature>
<dbReference type="InterPro" id="IPR011009">
    <property type="entry name" value="Kinase-like_dom_sf"/>
</dbReference>
<dbReference type="InterPro" id="IPR002575">
    <property type="entry name" value="Aminoglycoside_PTrfase"/>
</dbReference>
<accession>A0A7D8UU40</accession>
<keyword evidence="4" id="KW-1185">Reference proteome</keyword>
<feature type="domain" description="Aminoglycoside phosphotransferase" evidence="2">
    <location>
        <begin position="123"/>
        <end position="319"/>
    </location>
</feature>